<name>A0A9X2J3X4_9GAMM</name>
<keyword evidence="3" id="KW-1185">Reference proteome</keyword>
<evidence type="ECO:0000313" key="3">
    <source>
        <dbReference type="Proteomes" id="UP001139028"/>
    </source>
</evidence>
<organism evidence="2 3">
    <name type="scientific">Microbulbifer okhotskensis</name>
    <dbReference type="NCBI Taxonomy" id="2926617"/>
    <lineage>
        <taxon>Bacteria</taxon>
        <taxon>Pseudomonadati</taxon>
        <taxon>Pseudomonadota</taxon>
        <taxon>Gammaproteobacteria</taxon>
        <taxon>Cellvibrionales</taxon>
        <taxon>Microbulbiferaceae</taxon>
        <taxon>Microbulbifer</taxon>
    </lineage>
</organism>
<dbReference type="AlphaFoldDB" id="A0A9X2J3X4"/>
<dbReference type="Proteomes" id="UP001139028">
    <property type="component" value="Unassembled WGS sequence"/>
</dbReference>
<dbReference type="RefSeq" id="WP_252463885.1">
    <property type="nucleotide sequence ID" value="NZ_JALBWM010000001.1"/>
</dbReference>
<protein>
    <recommendedName>
        <fullName evidence="4">DUF4234 domain-containing protein</fullName>
    </recommendedName>
</protein>
<reference evidence="2" key="1">
    <citation type="journal article" date="2022" name="Arch. Microbiol.">
        <title>Microbulbifer okhotskensis sp. nov., isolated from a deep bottom sediment of the Okhotsk Sea.</title>
        <authorList>
            <person name="Romanenko L."/>
            <person name="Kurilenko V."/>
            <person name="Otstavnykh N."/>
            <person name="Velansky P."/>
            <person name="Isaeva M."/>
            <person name="Mikhailov V."/>
        </authorList>
    </citation>
    <scope>NUCLEOTIDE SEQUENCE</scope>
    <source>
        <strain evidence="2">OS29</strain>
    </source>
</reference>
<feature type="transmembrane region" description="Helical" evidence="1">
    <location>
        <begin position="29"/>
        <end position="48"/>
    </location>
</feature>
<feature type="transmembrane region" description="Helical" evidence="1">
    <location>
        <begin position="99"/>
        <end position="117"/>
    </location>
</feature>
<gene>
    <name evidence="2" type="ORF">MO867_00045</name>
</gene>
<keyword evidence="1" id="KW-0472">Membrane</keyword>
<sequence>MDSNIYSAPEADLDTTLEGESSFYVVSPIKFWVMSLGTMGLYSVYWIYRHWAEYRRASGEDMWPVMRAIFSIFFTHSLFSKIQSRLEETEIDYRWSPGLWATFYVIFTIVGSIVDRVSYYSDEISLVDMVSILLLLLTVWPLYQGQKAANMASGDVSGQINSRFTPWNFIWLAIGALLWGFVIFGAYFLLGV</sequence>
<evidence type="ECO:0008006" key="4">
    <source>
        <dbReference type="Google" id="ProtNLM"/>
    </source>
</evidence>
<feature type="transmembrane region" description="Helical" evidence="1">
    <location>
        <begin position="124"/>
        <end position="143"/>
    </location>
</feature>
<keyword evidence="1" id="KW-0812">Transmembrane</keyword>
<proteinExistence type="predicted"/>
<accession>A0A9X2J3X4</accession>
<evidence type="ECO:0000256" key="1">
    <source>
        <dbReference type="SAM" id="Phobius"/>
    </source>
</evidence>
<evidence type="ECO:0000313" key="2">
    <source>
        <dbReference type="EMBL" id="MCO1332714.1"/>
    </source>
</evidence>
<comment type="caution">
    <text evidence="2">The sequence shown here is derived from an EMBL/GenBank/DDBJ whole genome shotgun (WGS) entry which is preliminary data.</text>
</comment>
<feature type="transmembrane region" description="Helical" evidence="1">
    <location>
        <begin position="169"/>
        <end position="190"/>
    </location>
</feature>
<dbReference type="EMBL" id="JALBWM010000001">
    <property type="protein sequence ID" value="MCO1332714.1"/>
    <property type="molecule type" value="Genomic_DNA"/>
</dbReference>
<keyword evidence="1" id="KW-1133">Transmembrane helix</keyword>